<dbReference type="Pfam" id="PF00361">
    <property type="entry name" value="Proton_antipo_M"/>
    <property type="match status" value="1"/>
</dbReference>
<sequence length="252" mass="25173">GVGLATLAFAALAGLAARDLRTLAAWMITGSAGTILALVGVGTPQSLGAAMFYLPHTTFAAAALMLVAGLLTQARGGWLADRFELGARPAQATLLGGLFVVTALASAGLPPFSGFVAKAILLDSVLGTAGAAAIWCVVLGASLAWLIALSRAGSLVFWKSASVEGGPPAPSRHEPSGPMHHGAGVDAGTLPGSLAAITLLVVAGLTIVALASPLSAHFARAGAQLAAPAAYREAVLSQQPVRRTAATERDTR</sequence>
<feature type="transmembrane region" description="Helical" evidence="6">
    <location>
        <begin position="124"/>
        <end position="148"/>
    </location>
</feature>
<gene>
    <name evidence="8" type="ORF">LDC_03215</name>
</gene>
<keyword evidence="5 6" id="KW-0472">Membrane</keyword>
<evidence type="ECO:0000256" key="4">
    <source>
        <dbReference type="ARBA" id="ARBA00022989"/>
    </source>
</evidence>
<proteinExistence type="predicted"/>
<keyword evidence="3 6" id="KW-0812">Transmembrane</keyword>
<evidence type="ECO:0000259" key="7">
    <source>
        <dbReference type="Pfam" id="PF00361"/>
    </source>
</evidence>
<accession>F8UHA2</accession>
<evidence type="ECO:0000256" key="5">
    <source>
        <dbReference type="ARBA" id="ARBA00023136"/>
    </source>
</evidence>
<evidence type="ECO:0000256" key="3">
    <source>
        <dbReference type="ARBA" id="ARBA00022692"/>
    </source>
</evidence>
<evidence type="ECO:0000256" key="1">
    <source>
        <dbReference type="ARBA" id="ARBA00004651"/>
    </source>
</evidence>
<evidence type="ECO:0000256" key="2">
    <source>
        <dbReference type="ARBA" id="ARBA00022475"/>
    </source>
</evidence>
<comment type="subcellular location">
    <subcellularLocation>
        <location evidence="1">Cell membrane</location>
        <topology evidence="1">Multi-pass membrane protein</topology>
    </subcellularLocation>
</comment>
<protein>
    <submittedName>
        <fullName evidence="8">NADH dehydrogenase</fullName>
    </submittedName>
</protein>
<feature type="domain" description="NADH:quinone oxidoreductase/Mrp antiporter transmembrane" evidence="7">
    <location>
        <begin position="2"/>
        <end position="139"/>
    </location>
</feature>
<keyword evidence="4 6" id="KW-1133">Transmembrane helix</keyword>
<feature type="transmembrane region" description="Helical" evidence="6">
    <location>
        <begin position="92"/>
        <end position="112"/>
    </location>
</feature>
<dbReference type="EMBL" id="JF805107">
    <property type="protein sequence ID" value="AEI30409.1"/>
    <property type="molecule type" value="Genomic_DNA"/>
</dbReference>
<evidence type="ECO:0000313" key="8">
    <source>
        <dbReference type="EMBL" id="AEI30409.1"/>
    </source>
</evidence>
<organism evidence="8">
    <name type="scientific">uncultured microorganism</name>
    <dbReference type="NCBI Taxonomy" id="358574"/>
    <lineage>
        <taxon>unclassified sequences</taxon>
        <taxon>environmental samples</taxon>
    </lineage>
</organism>
<keyword evidence="2" id="KW-1003">Cell membrane</keyword>
<evidence type="ECO:0000256" key="6">
    <source>
        <dbReference type="SAM" id="Phobius"/>
    </source>
</evidence>
<feature type="transmembrane region" description="Helical" evidence="6">
    <location>
        <begin position="50"/>
        <end position="72"/>
    </location>
</feature>
<reference evidence="8" key="1">
    <citation type="submission" date="2011-04" db="EMBL/GenBank/DDBJ databases">
        <title>Taxonomic and functional metagenomic profiling of the microbial community in the anoxic sediment of a brackish shallow lake (Laguna de Carrizo Central Spain).</title>
        <authorList>
            <consortium name="CONSOLIDER consortium CSD2007-00005"/>
            <person name="Guazzaroni M.-E."/>
            <person name="Richter M."/>
            <person name="Garcia-Salamanca A."/>
            <person name="Yarza P."/>
            <person name="Ferrer M."/>
        </authorList>
    </citation>
    <scope>NUCLEOTIDE SEQUENCE</scope>
</reference>
<name>F8UHA2_9ZZZZ</name>
<dbReference type="InterPro" id="IPR001750">
    <property type="entry name" value="ND/Mrp_TM"/>
</dbReference>
<dbReference type="AlphaFoldDB" id="F8UHA2"/>
<feature type="transmembrane region" description="Helical" evidence="6">
    <location>
        <begin position="194"/>
        <end position="214"/>
    </location>
</feature>
<dbReference type="GO" id="GO:0005886">
    <property type="term" value="C:plasma membrane"/>
    <property type="evidence" value="ECO:0007669"/>
    <property type="project" value="UniProtKB-SubCell"/>
</dbReference>
<dbReference type="PANTHER" id="PTHR42703">
    <property type="entry name" value="NADH DEHYDROGENASE"/>
    <property type="match status" value="1"/>
</dbReference>
<feature type="transmembrane region" description="Helical" evidence="6">
    <location>
        <begin position="26"/>
        <end position="43"/>
    </location>
</feature>
<dbReference type="PANTHER" id="PTHR42703:SF1">
    <property type="entry name" value="NA(+)_H(+) ANTIPORTER SUBUNIT D1"/>
    <property type="match status" value="1"/>
</dbReference>
<feature type="non-terminal residue" evidence="8">
    <location>
        <position position="1"/>
    </location>
</feature>
<dbReference type="InterPro" id="IPR050586">
    <property type="entry name" value="CPA3_Na-H_Antiporter_D"/>
</dbReference>